<reference evidence="2" key="1">
    <citation type="submission" date="2016-10" db="EMBL/GenBank/DDBJ databases">
        <authorList>
            <person name="Varghese N."/>
            <person name="Submissions S."/>
        </authorList>
    </citation>
    <scope>NUCLEOTIDE SEQUENCE [LARGE SCALE GENOMIC DNA]</scope>
    <source>
        <strain evidence="2">M1</strain>
    </source>
</reference>
<dbReference type="AlphaFoldDB" id="A0A1I0SVF9"/>
<protein>
    <submittedName>
        <fullName evidence="1">Uncharacterized protein</fullName>
    </submittedName>
</protein>
<proteinExistence type="predicted"/>
<sequence length="34" mass="3764">MTAENIANGMLPHIRHTNYVENGEGHIVDDGDDK</sequence>
<organism evidence="1 2">
    <name type="scientific">Parageobacillus thermantarcticus</name>
    <dbReference type="NCBI Taxonomy" id="186116"/>
    <lineage>
        <taxon>Bacteria</taxon>
        <taxon>Bacillati</taxon>
        <taxon>Bacillota</taxon>
        <taxon>Bacilli</taxon>
        <taxon>Bacillales</taxon>
        <taxon>Anoxybacillaceae</taxon>
        <taxon>Parageobacillus</taxon>
    </lineage>
</organism>
<evidence type="ECO:0000313" key="1">
    <source>
        <dbReference type="EMBL" id="SFA43462.1"/>
    </source>
</evidence>
<accession>A0A1I0SVF9</accession>
<keyword evidence="2" id="KW-1185">Reference proteome</keyword>
<gene>
    <name evidence="1" type="ORF">SAMN05192569_10063</name>
</gene>
<dbReference type="EMBL" id="FOJS01000006">
    <property type="protein sequence ID" value="SFA43462.1"/>
    <property type="molecule type" value="Genomic_DNA"/>
</dbReference>
<dbReference type="Proteomes" id="UP000198650">
    <property type="component" value="Unassembled WGS sequence"/>
</dbReference>
<evidence type="ECO:0000313" key="2">
    <source>
        <dbReference type="Proteomes" id="UP000198650"/>
    </source>
</evidence>
<name>A0A1I0SVF9_9BACL</name>